<evidence type="ECO:0000259" key="1">
    <source>
        <dbReference type="Pfam" id="PF00646"/>
    </source>
</evidence>
<evidence type="ECO:0000313" key="2">
    <source>
        <dbReference type="EMBL" id="KAF8667798.1"/>
    </source>
</evidence>
<protein>
    <recommendedName>
        <fullName evidence="1">F-box domain-containing protein</fullName>
    </recommendedName>
</protein>
<dbReference type="Pfam" id="PF00646">
    <property type="entry name" value="F-box"/>
    <property type="match status" value="1"/>
</dbReference>
<dbReference type="PANTHER" id="PTHR31639">
    <property type="entry name" value="F-BOX PROTEIN-LIKE"/>
    <property type="match status" value="1"/>
</dbReference>
<reference evidence="2" key="1">
    <citation type="submission" date="2020-07" db="EMBL/GenBank/DDBJ databases">
        <title>Genome sequence and genetic diversity analysis of an under-domesticated orphan crop, white fonio (Digitaria exilis).</title>
        <authorList>
            <person name="Bennetzen J.L."/>
            <person name="Chen S."/>
            <person name="Ma X."/>
            <person name="Wang X."/>
            <person name="Yssel A.E.J."/>
            <person name="Chaluvadi S.R."/>
            <person name="Johnson M."/>
            <person name="Gangashetty P."/>
            <person name="Hamidou F."/>
            <person name="Sanogo M.D."/>
            <person name="Zwaenepoel A."/>
            <person name="Wallace J."/>
            <person name="Van De Peer Y."/>
            <person name="Van Deynze A."/>
        </authorList>
    </citation>
    <scope>NUCLEOTIDE SEQUENCE</scope>
    <source>
        <tissue evidence="2">Leaves</tissue>
    </source>
</reference>
<evidence type="ECO:0000313" key="3">
    <source>
        <dbReference type="Proteomes" id="UP000636709"/>
    </source>
</evidence>
<dbReference type="InterPro" id="IPR001810">
    <property type="entry name" value="F-box_dom"/>
</dbReference>
<dbReference type="PANTHER" id="PTHR31639:SF56">
    <property type="entry name" value="OS08G0461800 PROTEIN"/>
    <property type="match status" value="1"/>
</dbReference>
<name>A0A835AQP0_9POAL</name>
<proteinExistence type="predicted"/>
<keyword evidence="3" id="KW-1185">Reference proteome</keyword>
<dbReference type="OrthoDB" id="696675at2759"/>
<accession>A0A835AQP0</accession>
<dbReference type="Proteomes" id="UP000636709">
    <property type="component" value="Unassembled WGS sequence"/>
</dbReference>
<comment type="caution">
    <text evidence="2">The sequence shown here is derived from an EMBL/GenBank/DDBJ whole genome shotgun (WGS) entry which is preliminary data.</text>
</comment>
<dbReference type="SUPFAM" id="SSF81383">
    <property type="entry name" value="F-box domain"/>
    <property type="match status" value="1"/>
</dbReference>
<organism evidence="2 3">
    <name type="scientific">Digitaria exilis</name>
    <dbReference type="NCBI Taxonomy" id="1010633"/>
    <lineage>
        <taxon>Eukaryota</taxon>
        <taxon>Viridiplantae</taxon>
        <taxon>Streptophyta</taxon>
        <taxon>Embryophyta</taxon>
        <taxon>Tracheophyta</taxon>
        <taxon>Spermatophyta</taxon>
        <taxon>Magnoliopsida</taxon>
        <taxon>Liliopsida</taxon>
        <taxon>Poales</taxon>
        <taxon>Poaceae</taxon>
        <taxon>PACMAD clade</taxon>
        <taxon>Panicoideae</taxon>
        <taxon>Panicodae</taxon>
        <taxon>Paniceae</taxon>
        <taxon>Anthephorinae</taxon>
        <taxon>Digitaria</taxon>
    </lineage>
</organism>
<sequence length="128" mass="14094">MAIVSDLPPEVLDLILVRLPLRDAARSSVLSVAWGQSWRQLSDLDFTSSPCDRAAIDAVLLSHSGSVRHVRLEVTVTDGHLPNVQTWVDALSKKMLQSLKLSFNAPSVPSVLMEGQDTEIIRHSVQKQ</sequence>
<dbReference type="AlphaFoldDB" id="A0A835AQP0"/>
<dbReference type="InterPro" id="IPR036047">
    <property type="entry name" value="F-box-like_dom_sf"/>
</dbReference>
<dbReference type="EMBL" id="JACEFO010002295">
    <property type="protein sequence ID" value="KAF8667798.1"/>
    <property type="molecule type" value="Genomic_DNA"/>
</dbReference>
<feature type="domain" description="F-box" evidence="1">
    <location>
        <begin position="5"/>
        <end position="41"/>
    </location>
</feature>
<gene>
    <name evidence="2" type="ORF">HU200_052609</name>
</gene>